<feature type="compositionally biased region" description="Acidic residues" evidence="8">
    <location>
        <begin position="430"/>
        <end position="440"/>
    </location>
</feature>
<dbReference type="InterPro" id="IPR024926">
    <property type="entry name" value="NOG1"/>
</dbReference>
<dbReference type="Gene3D" id="1.20.120.1190">
    <property type="match status" value="1"/>
</dbReference>
<evidence type="ECO:0000259" key="9">
    <source>
        <dbReference type="PROSITE" id="PS51710"/>
    </source>
</evidence>
<accession>A0AAE0Q4I1</accession>
<feature type="compositionally biased region" description="Basic and acidic residues" evidence="8">
    <location>
        <begin position="476"/>
        <end position="487"/>
    </location>
</feature>
<dbReference type="InterPro" id="IPR041623">
    <property type="entry name" value="NOG1_N"/>
</dbReference>
<comment type="subunit">
    <text evidence="6">Associates with pre-60S ribosomal particles. Interacts with MINAS-60 (product of an alternative open reading frame of RBM10).</text>
</comment>
<proteinExistence type="inferred from homology"/>
<comment type="function">
    <text evidence="7">Involved in the biogenesis of the 60S ribosomal subunit.</text>
</comment>
<dbReference type="NCBIfam" id="TIGR00231">
    <property type="entry name" value="small_GTP"/>
    <property type="match status" value="1"/>
</dbReference>
<dbReference type="PRINTS" id="PR00326">
    <property type="entry name" value="GTP1OBG"/>
</dbReference>
<evidence type="ECO:0000256" key="3">
    <source>
        <dbReference type="ARBA" id="ARBA00022741"/>
    </source>
</evidence>
<dbReference type="Proteomes" id="UP001274896">
    <property type="component" value="Unassembled WGS sequence"/>
</dbReference>
<feature type="compositionally biased region" description="Basic residues" evidence="8">
    <location>
        <begin position="582"/>
        <end position="597"/>
    </location>
</feature>
<evidence type="ECO:0000256" key="5">
    <source>
        <dbReference type="ARBA" id="ARBA00023242"/>
    </source>
</evidence>
<comment type="subcellular location">
    <subcellularLocation>
        <location evidence="1 7">Nucleus</location>
        <location evidence="1 7">Nucleolus</location>
    </subcellularLocation>
</comment>
<dbReference type="InterPro" id="IPR006073">
    <property type="entry name" value="GTP-bd"/>
</dbReference>
<keyword evidence="5 7" id="KW-0539">Nucleus</keyword>
<dbReference type="PROSITE" id="PS51710">
    <property type="entry name" value="G_OBG"/>
    <property type="match status" value="1"/>
</dbReference>
<name>A0AAE0Q4I1_9TELE</name>
<evidence type="ECO:0000256" key="2">
    <source>
        <dbReference type="ARBA" id="ARBA00022517"/>
    </source>
</evidence>
<dbReference type="AlphaFoldDB" id="A0AAE0Q4I1"/>
<feature type="compositionally biased region" description="Basic and acidic residues" evidence="8">
    <location>
        <begin position="559"/>
        <end position="581"/>
    </location>
</feature>
<organism evidence="10 11">
    <name type="scientific">Hemibagrus guttatus</name>
    <dbReference type="NCBI Taxonomy" id="175788"/>
    <lineage>
        <taxon>Eukaryota</taxon>
        <taxon>Metazoa</taxon>
        <taxon>Chordata</taxon>
        <taxon>Craniata</taxon>
        <taxon>Vertebrata</taxon>
        <taxon>Euteleostomi</taxon>
        <taxon>Actinopterygii</taxon>
        <taxon>Neopterygii</taxon>
        <taxon>Teleostei</taxon>
        <taxon>Ostariophysi</taxon>
        <taxon>Siluriformes</taxon>
        <taxon>Bagridae</taxon>
        <taxon>Hemibagrus</taxon>
    </lineage>
</organism>
<dbReference type="InterPro" id="IPR010674">
    <property type="entry name" value="NOG1_Rossman_fold_dom"/>
</dbReference>
<evidence type="ECO:0000256" key="7">
    <source>
        <dbReference type="PIRNR" id="PIRNR038919"/>
    </source>
</evidence>
<dbReference type="GO" id="GO:0005730">
    <property type="term" value="C:nucleolus"/>
    <property type="evidence" value="ECO:0007669"/>
    <property type="project" value="UniProtKB-SubCell"/>
</dbReference>
<dbReference type="FunFam" id="1.20.120.1190:FF:000001">
    <property type="entry name" value="Nucleolar GTP-binding protein 1"/>
    <property type="match status" value="1"/>
</dbReference>
<feature type="compositionally biased region" description="Basic and acidic residues" evidence="8">
    <location>
        <begin position="536"/>
        <end position="548"/>
    </location>
</feature>
<dbReference type="Pfam" id="PF17835">
    <property type="entry name" value="NOG1_N"/>
    <property type="match status" value="1"/>
</dbReference>
<evidence type="ECO:0000313" key="11">
    <source>
        <dbReference type="Proteomes" id="UP001274896"/>
    </source>
</evidence>
<comment type="caution">
    <text evidence="10">The sequence shown here is derived from an EMBL/GenBank/DDBJ whole genome shotgun (WGS) entry which is preliminary data.</text>
</comment>
<dbReference type="SUPFAM" id="SSF52540">
    <property type="entry name" value="P-loop containing nucleoside triphosphate hydrolases"/>
    <property type="match status" value="1"/>
</dbReference>
<evidence type="ECO:0000313" key="10">
    <source>
        <dbReference type="EMBL" id="KAK3513230.1"/>
    </source>
</evidence>
<dbReference type="CDD" id="cd01897">
    <property type="entry name" value="NOG"/>
    <property type="match status" value="1"/>
</dbReference>
<dbReference type="PIRSF" id="PIRSF038919">
    <property type="entry name" value="NOG1"/>
    <property type="match status" value="1"/>
</dbReference>
<comment type="similarity">
    <text evidence="7">Belongs to the TRAFAC class OBG-HflX-like GTPase superfamily. OBG GTPase family. NOG subfamily.</text>
</comment>
<dbReference type="InterPro" id="IPR027417">
    <property type="entry name" value="P-loop_NTPase"/>
</dbReference>
<dbReference type="InterPro" id="IPR031167">
    <property type="entry name" value="G_OBG"/>
</dbReference>
<evidence type="ECO:0000256" key="1">
    <source>
        <dbReference type="ARBA" id="ARBA00004604"/>
    </source>
</evidence>
<keyword evidence="2 7" id="KW-0690">Ribosome biogenesis</keyword>
<reference evidence="10" key="1">
    <citation type="submission" date="2023-06" db="EMBL/GenBank/DDBJ databases">
        <title>Male Hemibagrus guttatus genome.</title>
        <authorList>
            <person name="Bian C."/>
        </authorList>
    </citation>
    <scope>NUCLEOTIDE SEQUENCE</scope>
    <source>
        <strain evidence="10">Male_cb2023</strain>
        <tissue evidence="10">Muscle</tissue>
    </source>
</reference>
<dbReference type="Pfam" id="PF08155">
    <property type="entry name" value="NOGCT"/>
    <property type="match status" value="1"/>
</dbReference>
<dbReference type="InterPro" id="IPR005225">
    <property type="entry name" value="Small_GTP-bd"/>
</dbReference>
<dbReference type="Pfam" id="PF06858">
    <property type="entry name" value="NOG1"/>
    <property type="match status" value="1"/>
</dbReference>
<dbReference type="FunFam" id="3.40.50.300:FF:000496">
    <property type="entry name" value="Nucleolar GTP-binding protein 1"/>
    <property type="match status" value="1"/>
</dbReference>
<feature type="compositionally biased region" description="Polar residues" evidence="8">
    <location>
        <begin position="523"/>
        <end position="535"/>
    </location>
</feature>
<dbReference type="GO" id="GO:0005525">
    <property type="term" value="F:GTP binding"/>
    <property type="evidence" value="ECO:0007669"/>
    <property type="project" value="UniProtKB-KW"/>
</dbReference>
<evidence type="ECO:0000256" key="6">
    <source>
        <dbReference type="ARBA" id="ARBA00064995"/>
    </source>
</evidence>
<dbReference type="EMBL" id="JAUCMX010000022">
    <property type="protein sequence ID" value="KAK3513230.1"/>
    <property type="molecule type" value="Genomic_DNA"/>
</dbReference>
<protein>
    <recommendedName>
        <fullName evidence="7">Nucleolar GTP-binding protein 1</fullName>
    </recommendedName>
</protein>
<evidence type="ECO:0000256" key="4">
    <source>
        <dbReference type="ARBA" id="ARBA00023134"/>
    </source>
</evidence>
<feature type="compositionally biased region" description="Basic residues" evidence="8">
    <location>
        <begin position="507"/>
        <end position="518"/>
    </location>
</feature>
<gene>
    <name evidence="10" type="ORF">QTP70_009814</name>
</gene>
<evidence type="ECO:0000256" key="8">
    <source>
        <dbReference type="SAM" id="MobiDB-lite"/>
    </source>
</evidence>
<dbReference type="Gene3D" id="3.40.50.300">
    <property type="entry name" value="P-loop containing nucleotide triphosphate hydrolases"/>
    <property type="match status" value="1"/>
</dbReference>
<feature type="domain" description="OBG-type G" evidence="9">
    <location>
        <begin position="169"/>
        <end position="340"/>
    </location>
</feature>
<feature type="region of interest" description="Disordered" evidence="8">
    <location>
        <begin position="460"/>
        <end position="597"/>
    </location>
</feature>
<dbReference type="GO" id="GO:0042254">
    <property type="term" value="P:ribosome biogenesis"/>
    <property type="evidence" value="ECO:0007669"/>
    <property type="project" value="UniProtKB-KW"/>
</dbReference>
<dbReference type="PANTHER" id="PTHR45759">
    <property type="entry name" value="NUCLEOLAR GTP-BINDING PROTEIN 1"/>
    <property type="match status" value="1"/>
</dbReference>
<sequence length="597" mass="69650">MALYNFKKIMVVPTAKDFIDLTLSKTQRKTPTVIHKHYQIHRIRHFYMRKVKFTQQNYHDRLSQIISDFPKLDDIHPFYADLMNVLYDKDHYKLALGQINIAKNLIDNVAKDYVRLMKYGDSLYRCKQLKRAALGRMCTILKRQKQSLEYLEQVRQHLSRLPTIDPNTRTLLLCGYPNVGKSSFINKVTRADVEVQPYAFTTKSLFVGHMDYKYLRWQVVDTPGILDHPLEERNTIEMQAITALAHLRAAVLYVMDVSEQCGHTLSEQLELFNNIRPLFANKPLIVVANKCDVKKISELSEDNQKIFADLLSEGIQVIETSTVTEEGVMQVKTEERPPFIPEGAALRRKAMEVDAPKRKLERDLEIELGDDYTLDLQKYWDLMNADEKHDKIPEIWEGHNIADYIDPEIMKRLAELEKEEELREQAGEYDSNEESEDEEMQEIRQLAKQIREKKKLKILESKEKDVQGPRMPRTAKKVDRATLEKNMQELGLDMTDKDDSHYVQQARRSRSLVRKRKREASVLPTSRTRSQSASKQPRDQSGVRDAKMMKKVKTMMKSSQKEMNRQGRKGESDRHVFDLKPKHLLAGKRKSGSTSRR</sequence>
<keyword evidence="11" id="KW-1185">Reference proteome</keyword>
<feature type="region of interest" description="Disordered" evidence="8">
    <location>
        <begin position="421"/>
        <end position="441"/>
    </location>
</feature>
<dbReference type="InterPro" id="IPR012973">
    <property type="entry name" value="NOG_C"/>
</dbReference>
<keyword evidence="3" id="KW-0547">Nucleotide-binding</keyword>
<keyword evidence="4" id="KW-0342">GTP-binding</keyword>